<sequence length="183" mass="20637">MTPSLPLPLPNYTSRNDPLRNEWRSTSYPLSSRQGILAFESGFCPRDLEASSARLSSFMGPTLSHLFFADDLMLSNLRQARGEVLGQVSSLARRWSYRSPRACCGTPLPFDSMGKGLLYGEVQGRFTKKRPFGAYSFRLWHREGISLKQCNRLPWDGLRGIFRNSPEQPFDSLALIRALGTDS</sequence>
<evidence type="ECO:0000313" key="2">
    <source>
        <dbReference type="EMBL" id="OMP11011.1"/>
    </source>
</evidence>
<protein>
    <submittedName>
        <fullName evidence="2">Uncharacterized protein</fullName>
    </submittedName>
</protein>
<dbReference type="AlphaFoldDB" id="A0A1R3KV91"/>
<comment type="caution">
    <text evidence="2">The sequence shown here is derived from an EMBL/GenBank/DDBJ whole genome shotgun (WGS) entry which is preliminary data.</text>
</comment>
<evidence type="ECO:0000256" key="1">
    <source>
        <dbReference type="SAM" id="MobiDB-lite"/>
    </source>
</evidence>
<evidence type="ECO:0000313" key="3">
    <source>
        <dbReference type="Proteomes" id="UP000187203"/>
    </source>
</evidence>
<reference evidence="3" key="1">
    <citation type="submission" date="2013-09" db="EMBL/GenBank/DDBJ databases">
        <title>Corchorus olitorius genome sequencing.</title>
        <authorList>
            <person name="Alam M."/>
            <person name="Haque M.S."/>
            <person name="Islam M.S."/>
            <person name="Emdad E.M."/>
            <person name="Islam M.M."/>
            <person name="Ahmed B."/>
            <person name="Halim A."/>
            <person name="Hossen Q.M.M."/>
            <person name="Hossain M.Z."/>
            <person name="Ahmed R."/>
            <person name="Khan M.M."/>
            <person name="Islam R."/>
            <person name="Rashid M.M."/>
            <person name="Khan S.A."/>
            <person name="Rahman M.S."/>
            <person name="Alam M."/>
            <person name="Yahiya A.S."/>
            <person name="Khan M.S."/>
            <person name="Azam M.S."/>
            <person name="Haque T."/>
            <person name="Lashkar M.Z.H."/>
            <person name="Akhand A.I."/>
            <person name="Morshed G."/>
            <person name="Roy S."/>
            <person name="Uddin K.S."/>
            <person name="Rabeya T."/>
            <person name="Hossain A.S."/>
            <person name="Chowdhury A."/>
            <person name="Snigdha A.R."/>
            <person name="Mortoza M.S."/>
            <person name="Matin S.A."/>
            <person name="Hoque S.M.E."/>
            <person name="Islam M.K."/>
            <person name="Roy D.K."/>
            <person name="Haider R."/>
            <person name="Moosa M.M."/>
            <person name="Elias S.M."/>
            <person name="Hasan A.M."/>
            <person name="Jahan S."/>
            <person name="Shafiuddin M."/>
            <person name="Mahmood N."/>
            <person name="Shommy N.S."/>
        </authorList>
    </citation>
    <scope>NUCLEOTIDE SEQUENCE [LARGE SCALE GENOMIC DNA]</scope>
    <source>
        <strain evidence="3">cv. O-4</strain>
    </source>
</reference>
<keyword evidence="3" id="KW-1185">Reference proteome</keyword>
<proteinExistence type="predicted"/>
<dbReference type="Proteomes" id="UP000187203">
    <property type="component" value="Unassembled WGS sequence"/>
</dbReference>
<organism evidence="2 3">
    <name type="scientific">Corchorus olitorius</name>
    <dbReference type="NCBI Taxonomy" id="93759"/>
    <lineage>
        <taxon>Eukaryota</taxon>
        <taxon>Viridiplantae</taxon>
        <taxon>Streptophyta</taxon>
        <taxon>Embryophyta</taxon>
        <taxon>Tracheophyta</taxon>
        <taxon>Spermatophyta</taxon>
        <taxon>Magnoliopsida</taxon>
        <taxon>eudicotyledons</taxon>
        <taxon>Gunneridae</taxon>
        <taxon>Pentapetalae</taxon>
        <taxon>rosids</taxon>
        <taxon>malvids</taxon>
        <taxon>Malvales</taxon>
        <taxon>Malvaceae</taxon>
        <taxon>Grewioideae</taxon>
        <taxon>Apeibeae</taxon>
        <taxon>Corchorus</taxon>
    </lineage>
</organism>
<name>A0A1R3KV91_9ROSI</name>
<dbReference type="EMBL" id="AWUE01011084">
    <property type="protein sequence ID" value="OMP11011.1"/>
    <property type="molecule type" value="Genomic_DNA"/>
</dbReference>
<accession>A0A1R3KV91</accession>
<gene>
    <name evidence="2" type="ORF">COLO4_04086</name>
</gene>
<feature type="region of interest" description="Disordered" evidence="1">
    <location>
        <begin position="1"/>
        <end position="20"/>
    </location>
</feature>